<dbReference type="RefSeq" id="WP_115548944.1">
    <property type="nucleotide sequence ID" value="NZ_QRGP01000001.1"/>
</dbReference>
<evidence type="ECO:0000313" key="2">
    <source>
        <dbReference type="EMBL" id="RDV07398.1"/>
    </source>
</evidence>
<dbReference type="Proteomes" id="UP000263833">
    <property type="component" value="Unassembled WGS sequence"/>
</dbReference>
<dbReference type="AlphaFoldDB" id="A0A371BIL4"/>
<keyword evidence="1" id="KW-0472">Membrane</keyword>
<comment type="caution">
    <text evidence="2">The sequence shown here is derived from an EMBL/GenBank/DDBJ whole genome shotgun (WGS) entry which is preliminary data.</text>
</comment>
<reference evidence="3" key="1">
    <citation type="submission" date="2018-08" db="EMBL/GenBank/DDBJ databases">
        <authorList>
            <person name="Kim S.-J."/>
            <person name="Jung G.-Y."/>
        </authorList>
    </citation>
    <scope>NUCLEOTIDE SEQUENCE [LARGE SCALE GENOMIC DNA]</scope>
    <source>
        <strain evidence="3">GY_G</strain>
    </source>
</reference>
<dbReference type="OrthoDB" id="7409906at2"/>
<proteinExistence type="predicted"/>
<sequence length="129" mass="14794">MTFDFTTPMDRAAEASKQSRQAPLFPWRRFLGDGCYIFLRSSAFAVTTFLMTLGLPLFFFLLISGWNMDLLFLQLDNITNRYLGADSARQLAFSGELQGGFFLFVLLIAIWRTPRFVADLMRTLDEGKK</sequence>
<keyword evidence="1" id="KW-0812">Transmembrane</keyword>
<keyword evidence="3" id="KW-1185">Reference proteome</keyword>
<accession>A0A371BIL4</accession>
<evidence type="ECO:0000313" key="3">
    <source>
        <dbReference type="Proteomes" id="UP000263833"/>
    </source>
</evidence>
<dbReference type="EMBL" id="QRGP01000001">
    <property type="protein sequence ID" value="RDV07398.1"/>
    <property type="molecule type" value="Genomic_DNA"/>
</dbReference>
<keyword evidence="1" id="KW-1133">Transmembrane helix</keyword>
<evidence type="ECO:0000256" key="1">
    <source>
        <dbReference type="SAM" id="Phobius"/>
    </source>
</evidence>
<organism evidence="2 3">
    <name type="scientific">Sphingorhabdus pulchriflava</name>
    <dbReference type="NCBI Taxonomy" id="2292257"/>
    <lineage>
        <taxon>Bacteria</taxon>
        <taxon>Pseudomonadati</taxon>
        <taxon>Pseudomonadota</taxon>
        <taxon>Alphaproteobacteria</taxon>
        <taxon>Sphingomonadales</taxon>
        <taxon>Sphingomonadaceae</taxon>
        <taxon>Sphingorhabdus</taxon>
    </lineage>
</organism>
<feature type="transmembrane region" description="Helical" evidence="1">
    <location>
        <begin position="91"/>
        <end position="111"/>
    </location>
</feature>
<name>A0A371BIL4_9SPHN</name>
<protein>
    <submittedName>
        <fullName evidence="2">Uncharacterized protein</fullName>
    </submittedName>
</protein>
<gene>
    <name evidence="2" type="ORF">DXH95_08640</name>
</gene>
<feature type="transmembrane region" description="Helical" evidence="1">
    <location>
        <begin position="37"/>
        <end position="63"/>
    </location>
</feature>